<protein>
    <recommendedName>
        <fullName evidence="4">AAA+ ATPase domain-containing protein</fullName>
    </recommendedName>
</protein>
<evidence type="ECO:0000313" key="6">
    <source>
        <dbReference type="Proteomes" id="UP000005666"/>
    </source>
</evidence>
<dbReference type="InterPro" id="IPR044539">
    <property type="entry name" value="Pch2-like"/>
</dbReference>
<name>G8BXQ8_TETPH</name>
<dbReference type="SUPFAM" id="SSF52540">
    <property type="entry name" value="P-loop containing nucleoside triphosphate hydrolases"/>
    <property type="match status" value="1"/>
</dbReference>
<dbReference type="PANTHER" id="PTHR45991">
    <property type="entry name" value="PACHYTENE CHECKPOINT PROTEIN 2"/>
    <property type="match status" value="1"/>
</dbReference>
<keyword evidence="1 3" id="KW-0547">Nucleotide-binding</keyword>
<proteinExistence type="inferred from homology"/>
<dbReference type="GO" id="GO:0005634">
    <property type="term" value="C:nucleus"/>
    <property type="evidence" value="ECO:0007669"/>
    <property type="project" value="TreeGrafter"/>
</dbReference>
<dbReference type="GeneID" id="11532840"/>
<dbReference type="RefSeq" id="XP_003687120.1">
    <property type="nucleotide sequence ID" value="XM_003687072.1"/>
</dbReference>
<dbReference type="eggNOG" id="KOG0744">
    <property type="taxonomic scope" value="Eukaryota"/>
</dbReference>
<dbReference type="AlphaFoldDB" id="G8BXQ8"/>
<dbReference type="GO" id="GO:0051598">
    <property type="term" value="P:meiotic recombination checkpoint signaling"/>
    <property type="evidence" value="ECO:0007669"/>
    <property type="project" value="TreeGrafter"/>
</dbReference>
<dbReference type="SMART" id="SM00382">
    <property type="entry name" value="AAA"/>
    <property type="match status" value="1"/>
</dbReference>
<gene>
    <name evidence="5" type="primary">TPHA0I01820</name>
    <name evidence="5" type="ordered locus">TPHA_0I01820</name>
</gene>
<dbReference type="Gene3D" id="3.40.50.300">
    <property type="entry name" value="P-loop containing nucleotide triphosphate hydrolases"/>
    <property type="match status" value="1"/>
</dbReference>
<dbReference type="Proteomes" id="UP000005666">
    <property type="component" value="Chromosome 9"/>
</dbReference>
<dbReference type="GO" id="GO:0005524">
    <property type="term" value="F:ATP binding"/>
    <property type="evidence" value="ECO:0007669"/>
    <property type="project" value="UniProtKB-KW"/>
</dbReference>
<dbReference type="Pfam" id="PF00004">
    <property type="entry name" value="AAA"/>
    <property type="match status" value="1"/>
</dbReference>
<dbReference type="OrthoDB" id="5925at2759"/>
<keyword evidence="2 3" id="KW-0067">ATP-binding</keyword>
<dbReference type="EMBL" id="HE612864">
    <property type="protein sequence ID" value="CCE64686.1"/>
    <property type="molecule type" value="Genomic_DNA"/>
</dbReference>
<evidence type="ECO:0000256" key="1">
    <source>
        <dbReference type="ARBA" id="ARBA00022741"/>
    </source>
</evidence>
<dbReference type="KEGG" id="tpf:TPHA_0I01820"/>
<sequence>MVVFVDVKLNLNSLSLAQTFLKEINSEVKFSDRGYGKVEFMLGQVLLLIKYVIGKKIAKLLNSNLNVEQFTSNDLLGDKHLKFNVVEPLTDIQAKILKSLLKVVCYQQDSNKKVEEFIIQEGQENMILSLFVEAIQFETCLHYTDTREKTFDLVNIHENIKNITAALSKTSFFDGKDLNARENYVIYLFYCLKDSEIQTKIANKDSVESYDENESDVSEDETAYSNSQSNMTNTGIALSNHILNLTTITLLPSKSFENLWESLHFDTNIKQKLFNYATISLKLGKYISKSGKNQQLTNNNSNRLILLHGPPGTGKTTLCKALFQKISMRCQINDATLIIDNQGSGILIELSCSKIFSRWFGESAKNLEILFTEIKNIIKHYNSMGKFVCLLIDEVEAIAYSRTDLLNKNETTDSIRVVSTLLTLLDSLRTFENILTLATSNLIGSLDAAFVDRADWIFYVNNPSERGITLILDSSIRELLNLNILSSPLGNGTLNDTQYQEILKTIAHTCFAKNMSGRILKKLPIKCISEYFFDLPVKLDDFLLAFAHTVVKLSDKESV</sequence>
<feature type="domain" description="AAA+ ATPase" evidence="4">
    <location>
        <begin position="301"/>
        <end position="464"/>
    </location>
</feature>
<dbReference type="InterPro" id="IPR003960">
    <property type="entry name" value="ATPase_AAA_CS"/>
</dbReference>
<dbReference type="GO" id="GO:0007131">
    <property type="term" value="P:reciprocal meiotic recombination"/>
    <property type="evidence" value="ECO:0007669"/>
    <property type="project" value="TreeGrafter"/>
</dbReference>
<keyword evidence="6" id="KW-1185">Reference proteome</keyword>
<evidence type="ECO:0000256" key="2">
    <source>
        <dbReference type="ARBA" id="ARBA00022840"/>
    </source>
</evidence>
<evidence type="ECO:0000256" key="3">
    <source>
        <dbReference type="RuleBase" id="RU003651"/>
    </source>
</evidence>
<dbReference type="STRING" id="1071381.G8BXQ8"/>
<dbReference type="GO" id="GO:0005694">
    <property type="term" value="C:chromosome"/>
    <property type="evidence" value="ECO:0007669"/>
    <property type="project" value="TreeGrafter"/>
</dbReference>
<dbReference type="PANTHER" id="PTHR45991:SF1">
    <property type="entry name" value="PACHYTENE CHECKPOINT PROTEIN 2 HOMOLOG"/>
    <property type="match status" value="1"/>
</dbReference>
<dbReference type="InterPro" id="IPR003593">
    <property type="entry name" value="AAA+_ATPase"/>
</dbReference>
<evidence type="ECO:0000313" key="5">
    <source>
        <dbReference type="EMBL" id="CCE64686.1"/>
    </source>
</evidence>
<reference evidence="5 6" key="1">
    <citation type="journal article" date="2011" name="Proc. Natl. Acad. Sci. U.S.A.">
        <title>Evolutionary erosion of yeast sex chromosomes by mating-type switching accidents.</title>
        <authorList>
            <person name="Gordon J.L."/>
            <person name="Armisen D."/>
            <person name="Proux-Wera E."/>
            <person name="Oheigeartaigh S.S."/>
            <person name="Byrne K.P."/>
            <person name="Wolfe K.H."/>
        </authorList>
    </citation>
    <scope>NUCLEOTIDE SEQUENCE [LARGE SCALE GENOMIC DNA]</scope>
    <source>
        <strain evidence="6">ATCC 24235 / CBS 4417 / NBRC 1672 / NRRL Y-8282 / UCD 70-5</strain>
    </source>
</reference>
<dbReference type="PROSITE" id="PS00674">
    <property type="entry name" value="AAA"/>
    <property type="match status" value="1"/>
</dbReference>
<dbReference type="InterPro" id="IPR027417">
    <property type="entry name" value="P-loop_NTPase"/>
</dbReference>
<comment type="similarity">
    <text evidence="3">Belongs to the AAA ATPase family.</text>
</comment>
<dbReference type="InterPro" id="IPR003959">
    <property type="entry name" value="ATPase_AAA_core"/>
</dbReference>
<evidence type="ECO:0000259" key="4">
    <source>
        <dbReference type="SMART" id="SM00382"/>
    </source>
</evidence>
<dbReference type="HOGENOM" id="CLU_028208_3_0_1"/>
<organism evidence="5 6">
    <name type="scientific">Tetrapisispora phaffii (strain ATCC 24235 / CBS 4417 / NBRC 1672 / NRRL Y-8282 / UCD 70-5)</name>
    <name type="common">Yeast</name>
    <name type="synonym">Fabospora phaffii</name>
    <dbReference type="NCBI Taxonomy" id="1071381"/>
    <lineage>
        <taxon>Eukaryota</taxon>
        <taxon>Fungi</taxon>
        <taxon>Dikarya</taxon>
        <taxon>Ascomycota</taxon>
        <taxon>Saccharomycotina</taxon>
        <taxon>Saccharomycetes</taxon>
        <taxon>Saccharomycetales</taxon>
        <taxon>Saccharomycetaceae</taxon>
        <taxon>Tetrapisispora</taxon>
    </lineage>
</organism>
<accession>G8BXQ8</accession>
<dbReference type="GO" id="GO:0016887">
    <property type="term" value="F:ATP hydrolysis activity"/>
    <property type="evidence" value="ECO:0007669"/>
    <property type="project" value="InterPro"/>
</dbReference>